<evidence type="ECO:0000256" key="4">
    <source>
        <dbReference type="PROSITE-ProRule" id="PRU00175"/>
    </source>
</evidence>
<evidence type="ECO:0000256" key="2">
    <source>
        <dbReference type="ARBA" id="ARBA00022771"/>
    </source>
</evidence>
<sequence>MEQQINRIYNKSNSNGITLNLYKKYCLKMKIGKTSKNCSICFIKFEQGDIINQLPCKHIFHSKCIKPWLNLSPCCPNCRLDLKKYDLEQKKNMKKQECCQIQPINEEQININQHQIQISIQENQISQ</sequence>
<feature type="domain" description="RING-type" evidence="5">
    <location>
        <begin position="38"/>
        <end position="79"/>
    </location>
</feature>
<dbReference type="InterPro" id="IPR013083">
    <property type="entry name" value="Znf_RING/FYVE/PHD"/>
</dbReference>
<dbReference type="GO" id="GO:0005634">
    <property type="term" value="C:nucleus"/>
    <property type="evidence" value="ECO:0007669"/>
    <property type="project" value="TreeGrafter"/>
</dbReference>
<dbReference type="GO" id="GO:0006511">
    <property type="term" value="P:ubiquitin-dependent protein catabolic process"/>
    <property type="evidence" value="ECO:0007669"/>
    <property type="project" value="TreeGrafter"/>
</dbReference>
<keyword evidence="1" id="KW-0479">Metal-binding</keyword>
<dbReference type="Gene3D" id="3.30.40.10">
    <property type="entry name" value="Zinc/RING finger domain, C3HC4 (zinc finger)"/>
    <property type="match status" value="1"/>
</dbReference>
<dbReference type="OrthoDB" id="312576at2759"/>
<dbReference type="PANTHER" id="PTHR45931:SF3">
    <property type="entry name" value="RING ZINC FINGER-CONTAINING PROTEIN"/>
    <property type="match status" value="1"/>
</dbReference>
<dbReference type="SMART" id="SM00184">
    <property type="entry name" value="RING"/>
    <property type="match status" value="1"/>
</dbReference>
<dbReference type="PROSITE" id="PS50089">
    <property type="entry name" value="ZF_RING_2"/>
    <property type="match status" value="1"/>
</dbReference>
<dbReference type="InParanoid" id="W7XA72"/>
<organism evidence="6 7">
    <name type="scientific">Tetrahymena thermophila (strain SB210)</name>
    <dbReference type="NCBI Taxonomy" id="312017"/>
    <lineage>
        <taxon>Eukaryota</taxon>
        <taxon>Sar</taxon>
        <taxon>Alveolata</taxon>
        <taxon>Ciliophora</taxon>
        <taxon>Intramacronucleata</taxon>
        <taxon>Oligohymenophorea</taxon>
        <taxon>Hymenostomatida</taxon>
        <taxon>Tetrahymenina</taxon>
        <taxon>Tetrahymenidae</taxon>
        <taxon>Tetrahymena</taxon>
    </lineage>
</organism>
<dbReference type="Proteomes" id="UP000009168">
    <property type="component" value="Unassembled WGS sequence"/>
</dbReference>
<evidence type="ECO:0000256" key="3">
    <source>
        <dbReference type="ARBA" id="ARBA00022833"/>
    </source>
</evidence>
<evidence type="ECO:0000313" key="6">
    <source>
        <dbReference type="EMBL" id="EWS74242.1"/>
    </source>
</evidence>
<name>W7XA72_TETTS</name>
<accession>W7XA72</accession>
<gene>
    <name evidence="6" type="ORF">TTHERM_000189409</name>
</gene>
<proteinExistence type="predicted"/>
<dbReference type="GO" id="GO:0008270">
    <property type="term" value="F:zinc ion binding"/>
    <property type="evidence" value="ECO:0007669"/>
    <property type="project" value="UniProtKB-KW"/>
</dbReference>
<keyword evidence="3" id="KW-0862">Zinc</keyword>
<dbReference type="InterPro" id="IPR051834">
    <property type="entry name" value="RING_finger_E3_ligase"/>
</dbReference>
<dbReference type="SUPFAM" id="SSF57850">
    <property type="entry name" value="RING/U-box"/>
    <property type="match status" value="1"/>
</dbReference>
<dbReference type="InterPro" id="IPR001841">
    <property type="entry name" value="Znf_RING"/>
</dbReference>
<dbReference type="STRING" id="312017.W7XA72"/>
<keyword evidence="7" id="KW-1185">Reference proteome</keyword>
<evidence type="ECO:0000256" key="1">
    <source>
        <dbReference type="ARBA" id="ARBA00022723"/>
    </source>
</evidence>
<dbReference type="Pfam" id="PF13639">
    <property type="entry name" value="zf-RING_2"/>
    <property type="match status" value="1"/>
</dbReference>
<dbReference type="GO" id="GO:0061630">
    <property type="term" value="F:ubiquitin protein ligase activity"/>
    <property type="evidence" value="ECO:0007669"/>
    <property type="project" value="TreeGrafter"/>
</dbReference>
<evidence type="ECO:0000313" key="7">
    <source>
        <dbReference type="Proteomes" id="UP000009168"/>
    </source>
</evidence>
<dbReference type="PANTHER" id="PTHR45931">
    <property type="entry name" value="SI:CH211-59O9.10"/>
    <property type="match status" value="1"/>
</dbReference>
<dbReference type="KEGG" id="tet:TTHERM_000189409"/>
<dbReference type="AlphaFoldDB" id="W7XA72"/>
<reference evidence="7" key="1">
    <citation type="journal article" date="2006" name="PLoS Biol.">
        <title>Macronuclear genome sequence of the ciliate Tetrahymena thermophila, a model eukaryote.</title>
        <authorList>
            <person name="Eisen J.A."/>
            <person name="Coyne R.S."/>
            <person name="Wu M."/>
            <person name="Wu D."/>
            <person name="Thiagarajan M."/>
            <person name="Wortman J.R."/>
            <person name="Badger J.H."/>
            <person name="Ren Q."/>
            <person name="Amedeo P."/>
            <person name="Jones K.M."/>
            <person name="Tallon L.J."/>
            <person name="Delcher A.L."/>
            <person name="Salzberg S.L."/>
            <person name="Silva J.C."/>
            <person name="Haas B.J."/>
            <person name="Majoros W.H."/>
            <person name="Farzad M."/>
            <person name="Carlton J.M."/>
            <person name="Smith R.K. Jr."/>
            <person name="Garg J."/>
            <person name="Pearlman R.E."/>
            <person name="Karrer K.M."/>
            <person name="Sun L."/>
            <person name="Manning G."/>
            <person name="Elde N.C."/>
            <person name="Turkewitz A.P."/>
            <person name="Asai D.J."/>
            <person name="Wilkes D.E."/>
            <person name="Wang Y."/>
            <person name="Cai H."/>
            <person name="Collins K."/>
            <person name="Stewart B.A."/>
            <person name="Lee S.R."/>
            <person name="Wilamowska K."/>
            <person name="Weinberg Z."/>
            <person name="Ruzzo W.L."/>
            <person name="Wloga D."/>
            <person name="Gaertig J."/>
            <person name="Frankel J."/>
            <person name="Tsao C.-C."/>
            <person name="Gorovsky M.A."/>
            <person name="Keeling P.J."/>
            <person name="Waller R.F."/>
            <person name="Patron N.J."/>
            <person name="Cherry J.M."/>
            <person name="Stover N.A."/>
            <person name="Krieger C.J."/>
            <person name="del Toro C."/>
            <person name="Ryder H.F."/>
            <person name="Williamson S.C."/>
            <person name="Barbeau R.A."/>
            <person name="Hamilton E.P."/>
            <person name="Orias E."/>
        </authorList>
    </citation>
    <scope>NUCLEOTIDE SEQUENCE [LARGE SCALE GENOMIC DNA]</scope>
    <source>
        <strain evidence="7">SB210</strain>
    </source>
</reference>
<dbReference type="GeneID" id="24437719"/>
<protein>
    <submittedName>
        <fullName evidence="6">C3HC4 type (RING finger) zinc finger protein</fullName>
    </submittedName>
</protein>
<keyword evidence="2 4" id="KW-0863">Zinc-finger</keyword>
<evidence type="ECO:0000259" key="5">
    <source>
        <dbReference type="PROSITE" id="PS50089"/>
    </source>
</evidence>
<dbReference type="EMBL" id="GG662693">
    <property type="protein sequence ID" value="EWS74242.1"/>
    <property type="molecule type" value="Genomic_DNA"/>
</dbReference>
<dbReference type="RefSeq" id="XP_012653215.1">
    <property type="nucleotide sequence ID" value="XM_012797761.1"/>
</dbReference>